<accession>A0A7C4H9S1</accession>
<comment type="function">
    <text evidence="5">Probable component of a branched-chain amino-acid transport system.</text>
</comment>
<name>A0A7C4H9S1_THEPE</name>
<dbReference type="InterPro" id="IPR027417">
    <property type="entry name" value="P-loop_NTPase"/>
</dbReference>
<dbReference type="GO" id="GO:0016887">
    <property type="term" value="F:ATP hydrolysis activity"/>
    <property type="evidence" value="ECO:0007669"/>
    <property type="project" value="InterPro"/>
</dbReference>
<keyword evidence="1" id="KW-0813">Transport</keyword>
<dbReference type="GO" id="GO:0006865">
    <property type="term" value="P:amino acid transport"/>
    <property type="evidence" value="ECO:0007669"/>
    <property type="project" value="UniProtKB-KW"/>
</dbReference>
<dbReference type="AlphaFoldDB" id="A0A7C4H9S1"/>
<dbReference type="InterPro" id="IPR051120">
    <property type="entry name" value="ABC_AA/LPS_Transport"/>
</dbReference>
<comment type="caution">
    <text evidence="8">The sequence shown here is derived from an EMBL/GenBank/DDBJ whole genome shotgun (WGS) entry which is preliminary data.</text>
</comment>
<feature type="domain" description="ABC transporter" evidence="7">
    <location>
        <begin position="8"/>
        <end position="252"/>
    </location>
</feature>
<dbReference type="SUPFAM" id="SSF52540">
    <property type="entry name" value="P-loop containing nucleoside triphosphate hydrolases"/>
    <property type="match status" value="1"/>
</dbReference>
<dbReference type="PANTHER" id="PTHR45772:SF3">
    <property type="entry name" value="ABC TRANSPORTER ATP-BINDING PROTEIN"/>
    <property type="match status" value="1"/>
</dbReference>
<organism evidence="8">
    <name type="scientific">Thermofilum pendens</name>
    <dbReference type="NCBI Taxonomy" id="2269"/>
    <lineage>
        <taxon>Archaea</taxon>
        <taxon>Thermoproteota</taxon>
        <taxon>Thermoprotei</taxon>
        <taxon>Thermofilales</taxon>
        <taxon>Thermofilaceae</taxon>
        <taxon>Thermofilum</taxon>
    </lineage>
</organism>
<dbReference type="InterPro" id="IPR003593">
    <property type="entry name" value="AAA+_ATPase"/>
</dbReference>
<evidence type="ECO:0000313" key="8">
    <source>
        <dbReference type="EMBL" id="HGM46388.1"/>
    </source>
</evidence>
<dbReference type="FunFam" id="3.40.50.300:FF:000421">
    <property type="entry name" value="Branched-chain amino acid ABC transporter ATP-binding protein"/>
    <property type="match status" value="1"/>
</dbReference>
<keyword evidence="3 8" id="KW-0067">ATP-binding</keyword>
<dbReference type="SMART" id="SM00382">
    <property type="entry name" value="AAA"/>
    <property type="match status" value="1"/>
</dbReference>
<dbReference type="InterPro" id="IPR032823">
    <property type="entry name" value="BCA_ABC_TP_C"/>
</dbReference>
<proteinExistence type="predicted"/>
<evidence type="ECO:0000259" key="7">
    <source>
        <dbReference type="PROSITE" id="PS50893"/>
    </source>
</evidence>
<dbReference type="PANTHER" id="PTHR45772">
    <property type="entry name" value="CONSERVED COMPONENT OF ABC TRANSPORTER FOR NATURAL AMINO ACIDS-RELATED"/>
    <property type="match status" value="1"/>
</dbReference>
<evidence type="ECO:0000256" key="4">
    <source>
        <dbReference type="ARBA" id="ARBA00022970"/>
    </source>
</evidence>
<dbReference type="Pfam" id="PF00005">
    <property type="entry name" value="ABC_tran"/>
    <property type="match status" value="1"/>
</dbReference>
<dbReference type="Gene3D" id="3.40.50.300">
    <property type="entry name" value="P-loop containing nucleotide triphosphate hydrolases"/>
    <property type="match status" value="1"/>
</dbReference>
<evidence type="ECO:0000256" key="5">
    <source>
        <dbReference type="ARBA" id="ARBA00056071"/>
    </source>
</evidence>
<evidence type="ECO:0000256" key="3">
    <source>
        <dbReference type="ARBA" id="ARBA00022840"/>
    </source>
</evidence>
<keyword evidence="4" id="KW-0029">Amino-acid transport</keyword>
<protein>
    <recommendedName>
        <fullName evidence="6">Probable branched-chain amino acid transport ATP-binding protein LivG</fullName>
    </recommendedName>
</protein>
<dbReference type="CDD" id="cd03219">
    <property type="entry name" value="ABC_Mj1267_LivG_branched"/>
    <property type="match status" value="1"/>
</dbReference>
<evidence type="ECO:0000256" key="6">
    <source>
        <dbReference type="ARBA" id="ARBA00072811"/>
    </source>
</evidence>
<gene>
    <name evidence="8" type="ORF">ENU21_01365</name>
</gene>
<evidence type="ECO:0000256" key="1">
    <source>
        <dbReference type="ARBA" id="ARBA00022448"/>
    </source>
</evidence>
<dbReference type="PROSITE" id="PS50893">
    <property type="entry name" value="ABC_TRANSPORTER_2"/>
    <property type="match status" value="1"/>
</dbReference>
<dbReference type="GO" id="GO:0005524">
    <property type="term" value="F:ATP binding"/>
    <property type="evidence" value="ECO:0007669"/>
    <property type="project" value="UniProtKB-KW"/>
</dbReference>
<sequence length="252" mass="27595">MSLGNAILRTVELTKTFGGLTAVNRVNLEVEAGKVHAIIGPNGAGKTTLFNLITGVLKPTSGRVIFEGRDITGRPPHEISSLGIKRSFQVYSIFPNLTVLENIRLAVQGSQGRVKWDFIRQAASYKDTVWEAMRIASLTGLYAKTRILARNLTPGDKRKLEIAMALAGEPKLIALDEPTAGVSIEEVPSIVRLIKKLRDEMKRTVVVIEHKIDVVLEVADKVSVMSQGSIIAEGSPEEIVENREVQKVYLGE</sequence>
<dbReference type="Pfam" id="PF12399">
    <property type="entry name" value="BCA_ABC_TP_C"/>
    <property type="match status" value="1"/>
</dbReference>
<dbReference type="GO" id="GO:0005886">
    <property type="term" value="C:plasma membrane"/>
    <property type="evidence" value="ECO:0007669"/>
    <property type="project" value="TreeGrafter"/>
</dbReference>
<evidence type="ECO:0000256" key="2">
    <source>
        <dbReference type="ARBA" id="ARBA00022741"/>
    </source>
</evidence>
<keyword evidence="2" id="KW-0547">Nucleotide-binding</keyword>
<dbReference type="InterPro" id="IPR003439">
    <property type="entry name" value="ABC_transporter-like_ATP-bd"/>
</dbReference>
<reference evidence="8" key="1">
    <citation type="journal article" date="2020" name="mSystems">
        <title>Genome- and Community-Level Interaction Insights into Carbon Utilization and Element Cycling Functions of Hydrothermarchaeota in Hydrothermal Sediment.</title>
        <authorList>
            <person name="Zhou Z."/>
            <person name="Liu Y."/>
            <person name="Xu W."/>
            <person name="Pan J."/>
            <person name="Luo Z.H."/>
            <person name="Li M."/>
        </authorList>
    </citation>
    <scope>NUCLEOTIDE SEQUENCE</scope>
    <source>
        <strain evidence="8">SpSt-649</strain>
    </source>
</reference>
<dbReference type="EMBL" id="DTBQ01000038">
    <property type="protein sequence ID" value="HGM46388.1"/>
    <property type="molecule type" value="Genomic_DNA"/>
</dbReference>